<evidence type="ECO:0000313" key="3">
    <source>
        <dbReference type="Proteomes" id="UP000321168"/>
    </source>
</evidence>
<dbReference type="PANTHER" id="PTHR37318:SF1">
    <property type="entry name" value="BSL7504 PROTEIN"/>
    <property type="match status" value="1"/>
</dbReference>
<proteinExistence type="predicted"/>
<feature type="domain" description="Winged helix DNA-binding" evidence="1">
    <location>
        <begin position="15"/>
        <end position="93"/>
    </location>
</feature>
<dbReference type="RefSeq" id="WP_147015064.1">
    <property type="nucleotide sequence ID" value="NZ_VORB01000009.1"/>
</dbReference>
<dbReference type="AlphaFoldDB" id="A0A5C6UXZ7"/>
<sequence length="98" mass="11092">MAAFKKLDPLLHNQLRLAIISLLMGVEQADFNFLLEKTKATKGNLSVQLSKLKEKGYIEVEKTFKNNYPHTTCKITKTGIDNFEKYVAALNDYLRVGG</sequence>
<dbReference type="PANTHER" id="PTHR37318">
    <property type="entry name" value="BSL7504 PROTEIN"/>
    <property type="match status" value="1"/>
</dbReference>
<dbReference type="InterPro" id="IPR036388">
    <property type="entry name" value="WH-like_DNA-bd_sf"/>
</dbReference>
<evidence type="ECO:0000313" key="2">
    <source>
        <dbReference type="EMBL" id="TXC76926.1"/>
    </source>
</evidence>
<protein>
    <submittedName>
        <fullName evidence="2">Transcriptional regulator</fullName>
    </submittedName>
</protein>
<dbReference type="InterPro" id="IPR027395">
    <property type="entry name" value="WH_DNA-bd_dom"/>
</dbReference>
<dbReference type="SUPFAM" id="SSF46785">
    <property type="entry name" value="Winged helix' DNA-binding domain"/>
    <property type="match status" value="1"/>
</dbReference>
<dbReference type="CDD" id="cd00090">
    <property type="entry name" value="HTH_ARSR"/>
    <property type="match status" value="1"/>
</dbReference>
<dbReference type="EMBL" id="VORB01000009">
    <property type="protein sequence ID" value="TXC76926.1"/>
    <property type="molecule type" value="Genomic_DNA"/>
</dbReference>
<dbReference type="Proteomes" id="UP000321168">
    <property type="component" value="Unassembled WGS sequence"/>
</dbReference>
<dbReference type="InterPro" id="IPR011991">
    <property type="entry name" value="ArsR-like_HTH"/>
</dbReference>
<dbReference type="Pfam" id="PF13601">
    <property type="entry name" value="HTH_34"/>
    <property type="match status" value="1"/>
</dbReference>
<comment type="caution">
    <text evidence="2">The sequence shown here is derived from an EMBL/GenBank/DDBJ whole genome shotgun (WGS) entry which is preliminary data.</text>
</comment>
<reference evidence="2 3" key="1">
    <citation type="submission" date="2019-08" db="EMBL/GenBank/DDBJ databases">
        <title>Genome of Luteibaculum oceani JCM 18817.</title>
        <authorList>
            <person name="Bowman J.P."/>
        </authorList>
    </citation>
    <scope>NUCLEOTIDE SEQUENCE [LARGE SCALE GENOMIC DNA]</scope>
    <source>
        <strain evidence="2 3">JCM 18817</strain>
    </source>
</reference>
<dbReference type="Gene3D" id="1.10.10.10">
    <property type="entry name" value="Winged helix-like DNA-binding domain superfamily/Winged helix DNA-binding domain"/>
    <property type="match status" value="1"/>
</dbReference>
<dbReference type="OrthoDB" id="9800369at2"/>
<organism evidence="2 3">
    <name type="scientific">Luteibaculum oceani</name>
    <dbReference type="NCBI Taxonomy" id="1294296"/>
    <lineage>
        <taxon>Bacteria</taxon>
        <taxon>Pseudomonadati</taxon>
        <taxon>Bacteroidota</taxon>
        <taxon>Flavobacteriia</taxon>
        <taxon>Flavobacteriales</taxon>
        <taxon>Luteibaculaceae</taxon>
        <taxon>Luteibaculum</taxon>
    </lineage>
</organism>
<keyword evidence="3" id="KW-1185">Reference proteome</keyword>
<gene>
    <name evidence="2" type="ORF">FRX97_09930</name>
</gene>
<accession>A0A5C6UXZ7</accession>
<dbReference type="InterPro" id="IPR036390">
    <property type="entry name" value="WH_DNA-bd_sf"/>
</dbReference>
<dbReference type="GO" id="GO:0006355">
    <property type="term" value="P:regulation of DNA-templated transcription"/>
    <property type="evidence" value="ECO:0007669"/>
    <property type="project" value="UniProtKB-ARBA"/>
</dbReference>
<name>A0A5C6UXZ7_9FLAO</name>
<evidence type="ECO:0000259" key="1">
    <source>
        <dbReference type="Pfam" id="PF13601"/>
    </source>
</evidence>